<feature type="region of interest" description="Disordered" evidence="1">
    <location>
        <begin position="1"/>
        <end position="78"/>
    </location>
</feature>
<name>A0A4Z2H5Q4_9TELE</name>
<reference evidence="2 3" key="1">
    <citation type="submission" date="2019-03" db="EMBL/GenBank/DDBJ databases">
        <title>First draft genome of Liparis tanakae, snailfish: a comprehensive survey of snailfish specific genes.</title>
        <authorList>
            <person name="Kim W."/>
            <person name="Song I."/>
            <person name="Jeong J.-H."/>
            <person name="Kim D."/>
            <person name="Kim S."/>
            <person name="Ryu S."/>
            <person name="Song J.Y."/>
            <person name="Lee S.K."/>
        </authorList>
    </citation>
    <scope>NUCLEOTIDE SEQUENCE [LARGE SCALE GENOMIC DNA]</scope>
    <source>
        <tissue evidence="2">Muscle</tissue>
    </source>
</reference>
<dbReference type="AlphaFoldDB" id="A0A4Z2H5Q4"/>
<evidence type="ECO:0000313" key="3">
    <source>
        <dbReference type="Proteomes" id="UP000314294"/>
    </source>
</evidence>
<feature type="compositionally biased region" description="Acidic residues" evidence="1">
    <location>
        <begin position="114"/>
        <end position="125"/>
    </location>
</feature>
<feature type="region of interest" description="Disordered" evidence="1">
    <location>
        <begin position="95"/>
        <end position="163"/>
    </location>
</feature>
<evidence type="ECO:0000313" key="2">
    <source>
        <dbReference type="EMBL" id="TNN61207.1"/>
    </source>
</evidence>
<organism evidence="2 3">
    <name type="scientific">Liparis tanakae</name>
    <name type="common">Tanaka's snailfish</name>
    <dbReference type="NCBI Taxonomy" id="230148"/>
    <lineage>
        <taxon>Eukaryota</taxon>
        <taxon>Metazoa</taxon>
        <taxon>Chordata</taxon>
        <taxon>Craniata</taxon>
        <taxon>Vertebrata</taxon>
        <taxon>Euteleostomi</taxon>
        <taxon>Actinopterygii</taxon>
        <taxon>Neopterygii</taxon>
        <taxon>Teleostei</taxon>
        <taxon>Neoteleostei</taxon>
        <taxon>Acanthomorphata</taxon>
        <taxon>Eupercaria</taxon>
        <taxon>Perciformes</taxon>
        <taxon>Cottioidei</taxon>
        <taxon>Cottales</taxon>
        <taxon>Liparidae</taxon>
        <taxon>Liparis</taxon>
    </lineage>
</organism>
<feature type="compositionally biased region" description="Low complexity" evidence="1">
    <location>
        <begin position="50"/>
        <end position="72"/>
    </location>
</feature>
<feature type="compositionally biased region" description="Polar residues" evidence="1">
    <location>
        <begin position="20"/>
        <end position="32"/>
    </location>
</feature>
<comment type="caution">
    <text evidence="2">The sequence shown here is derived from an EMBL/GenBank/DDBJ whole genome shotgun (WGS) entry which is preliminary data.</text>
</comment>
<feature type="compositionally biased region" description="Polar residues" evidence="1">
    <location>
        <begin position="1"/>
        <end position="10"/>
    </location>
</feature>
<feature type="compositionally biased region" description="Acidic residues" evidence="1">
    <location>
        <begin position="185"/>
        <end position="199"/>
    </location>
</feature>
<protein>
    <submittedName>
        <fullName evidence="2">Uncharacterized protein</fullName>
    </submittedName>
</protein>
<dbReference type="Proteomes" id="UP000314294">
    <property type="component" value="Unassembled WGS sequence"/>
</dbReference>
<feature type="compositionally biased region" description="Low complexity" evidence="1">
    <location>
        <begin position="126"/>
        <end position="137"/>
    </location>
</feature>
<gene>
    <name evidence="2" type="ORF">EYF80_028592</name>
</gene>
<dbReference type="EMBL" id="SRLO01000320">
    <property type="protein sequence ID" value="TNN61207.1"/>
    <property type="molecule type" value="Genomic_DNA"/>
</dbReference>
<proteinExistence type="predicted"/>
<keyword evidence="3" id="KW-1185">Reference proteome</keyword>
<feature type="compositionally biased region" description="Acidic residues" evidence="1">
    <location>
        <begin position="138"/>
        <end position="147"/>
    </location>
</feature>
<feature type="region of interest" description="Disordered" evidence="1">
    <location>
        <begin position="389"/>
        <end position="419"/>
    </location>
</feature>
<accession>A0A4Z2H5Q4</accession>
<feature type="region of interest" description="Disordered" evidence="1">
    <location>
        <begin position="239"/>
        <end position="292"/>
    </location>
</feature>
<sequence>MSNVVQQLESGSLDRGPGSGPSTSIQSSTAVTLTDGPATAQELEPPPAEVVPAVAPPSLEEVQQAVQEASEQVESRGAEEVLKELLERVVEAVRGQVEVGGEGKADEEAVREASEEDDTEEEEGGMEAATEAEMLEQAVEEVEEVEEVEARDIGGEGGYNGVGEEQEVAVVDALEVIDEAGEEIVEDDEETVAGPEEETTAGGEADVVEVIEESLGPKVNQIIVEDTVVVLEETEGYLDVGEARPEEGEEQAVLSEEKGASESETQEVEETPAAVEVATGGEPQTVVESDPSLTVSDVEQIGDMWGNEETQVDELESDDIVLHYHELELETTHKVVGEPVEELYMAKDDEGPEEEEEQVVLGGGAAEDIVAEGKDVGEASVTMGESVVLENEGGDQPAGEEEQIALETSHSSEKEDQGEICVVAQRD</sequence>
<feature type="compositionally biased region" description="Basic and acidic residues" evidence="1">
    <location>
        <begin position="101"/>
        <end position="113"/>
    </location>
</feature>
<feature type="region of interest" description="Disordered" evidence="1">
    <location>
        <begin position="185"/>
        <end position="206"/>
    </location>
</feature>
<evidence type="ECO:0000256" key="1">
    <source>
        <dbReference type="SAM" id="MobiDB-lite"/>
    </source>
</evidence>